<dbReference type="RefSeq" id="WP_091658024.1">
    <property type="nucleotide sequence ID" value="NZ_FONT01000002.1"/>
</dbReference>
<keyword evidence="2" id="KW-0288">FMN</keyword>
<keyword evidence="6" id="KW-1185">Reference proteome</keyword>
<proteinExistence type="predicted"/>
<dbReference type="GO" id="GO:0016491">
    <property type="term" value="F:oxidoreductase activity"/>
    <property type="evidence" value="ECO:0007669"/>
    <property type="project" value="UniProtKB-KW"/>
</dbReference>
<dbReference type="OrthoDB" id="9804207at2"/>
<gene>
    <name evidence="5" type="ORF">SAMN05192532_10229</name>
</gene>
<dbReference type="PANTHER" id="PTHR23026">
    <property type="entry name" value="NADPH NITROREDUCTASE"/>
    <property type="match status" value="1"/>
</dbReference>
<accession>A0A1I2B1C5</accession>
<feature type="domain" description="Nitroreductase" evidence="4">
    <location>
        <begin position="7"/>
        <end position="55"/>
    </location>
</feature>
<dbReference type="PANTHER" id="PTHR23026:SF90">
    <property type="entry name" value="IODOTYROSINE DEIODINASE 1"/>
    <property type="match status" value="1"/>
</dbReference>
<protein>
    <submittedName>
        <fullName evidence="5">Nitroreductase</fullName>
    </submittedName>
</protein>
<reference evidence="5 6" key="1">
    <citation type="submission" date="2016-10" db="EMBL/GenBank/DDBJ databases">
        <authorList>
            <person name="de Groot N.N."/>
        </authorList>
    </citation>
    <scope>NUCLEOTIDE SEQUENCE [LARGE SCALE GENOMIC DNA]</scope>
    <source>
        <strain evidence="5 6">DSM 23995</strain>
    </source>
</reference>
<sequence length="176" mass="19789">MEFNQLIRERREITQYTNDAIPDHALRNILDAALLAPSGNGLPSREFIVVREKERLHHLEGTTPFMPWLKEAAAAIVVTGRPDVSKYWLQDASIACSYIWLSAVDQGLGAAFGAVYHAHDEKESKIREDFVRKALSIPSDTRILAIIGLGYPAAHPGSKEPPENSELIYYESYQRK</sequence>
<dbReference type="AlphaFoldDB" id="A0A1I2B1C5"/>
<dbReference type="Gene3D" id="3.40.109.10">
    <property type="entry name" value="NADH Oxidase"/>
    <property type="match status" value="1"/>
</dbReference>
<name>A0A1I2B1C5_9BACI</name>
<dbReference type="Pfam" id="PF00881">
    <property type="entry name" value="Nitroreductase"/>
    <property type="match status" value="2"/>
</dbReference>
<dbReference type="EMBL" id="FONT01000002">
    <property type="protein sequence ID" value="SFE49964.1"/>
    <property type="molecule type" value="Genomic_DNA"/>
</dbReference>
<keyword evidence="1" id="KW-0285">Flavoprotein</keyword>
<dbReference type="InterPro" id="IPR029479">
    <property type="entry name" value="Nitroreductase"/>
</dbReference>
<evidence type="ECO:0000256" key="2">
    <source>
        <dbReference type="ARBA" id="ARBA00022643"/>
    </source>
</evidence>
<evidence type="ECO:0000313" key="5">
    <source>
        <dbReference type="EMBL" id="SFE49964.1"/>
    </source>
</evidence>
<evidence type="ECO:0000256" key="1">
    <source>
        <dbReference type="ARBA" id="ARBA00022630"/>
    </source>
</evidence>
<dbReference type="SUPFAM" id="SSF55469">
    <property type="entry name" value="FMN-dependent nitroreductase-like"/>
    <property type="match status" value="1"/>
</dbReference>
<evidence type="ECO:0000259" key="4">
    <source>
        <dbReference type="Pfam" id="PF00881"/>
    </source>
</evidence>
<evidence type="ECO:0000313" key="6">
    <source>
        <dbReference type="Proteomes" id="UP000199516"/>
    </source>
</evidence>
<evidence type="ECO:0000256" key="3">
    <source>
        <dbReference type="ARBA" id="ARBA00023002"/>
    </source>
</evidence>
<keyword evidence="3" id="KW-0560">Oxidoreductase</keyword>
<organism evidence="5 6">
    <name type="scientific">Alteribacillus iranensis</name>
    <dbReference type="NCBI Taxonomy" id="930128"/>
    <lineage>
        <taxon>Bacteria</taxon>
        <taxon>Bacillati</taxon>
        <taxon>Bacillota</taxon>
        <taxon>Bacilli</taxon>
        <taxon>Bacillales</taxon>
        <taxon>Bacillaceae</taxon>
        <taxon>Alteribacillus</taxon>
    </lineage>
</organism>
<dbReference type="InterPro" id="IPR000415">
    <property type="entry name" value="Nitroreductase-like"/>
</dbReference>
<dbReference type="InterPro" id="IPR050627">
    <property type="entry name" value="Nitroreductase/BluB"/>
</dbReference>
<dbReference type="Proteomes" id="UP000199516">
    <property type="component" value="Unassembled WGS sequence"/>
</dbReference>
<dbReference type="STRING" id="930128.SAMN05192532_10229"/>
<feature type="domain" description="Nitroreductase" evidence="4">
    <location>
        <begin position="66"/>
        <end position="151"/>
    </location>
</feature>